<evidence type="ECO:0000313" key="1">
    <source>
        <dbReference type="EMBL" id="RDU73031.1"/>
    </source>
</evidence>
<proteinExistence type="predicted"/>
<accession>A0A3D8J846</accession>
<dbReference type="Proteomes" id="UP000256695">
    <property type="component" value="Unassembled WGS sequence"/>
</dbReference>
<organism evidence="1 2">
    <name type="scientific">Helicobacter anseris</name>
    <dbReference type="NCBI Taxonomy" id="375926"/>
    <lineage>
        <taxon>Bacteria</taxon>
        <taxon>Pseudomonadati</taxon>
        <taxon>Campylobacterota</taxon>
        <taxon>Epsilonproteobacteria</taxon>
        <taxon>Campylobacterales</taxon>
        <taxon>Helicobacteraceae</taxon>
        <taxon>Helicobacter</taxon>
    </lineage>
</organism>
<reference evidence="1 2" key="1">
    <citation type="submission" date="2018-04" db="EMBL/GenBank/DDBJ databases">
        <title>Novel Campyloabacter and Helicobacter Species and Strains.</title>
        <authorList>
            <person name="Mannion A.J."/>
            <person name="Shen Z."/>
            <person name="Fox J.G."/>
        </authorList>
    </citation>
    <scope>NUCLEOTIDE SEQUENCE [LARGE SCALE GENOMIC DNA]</scope>
    <source>
        <strain evidence="1 2">MIT 04-9362</strain>
    </source>
</reference>
<comment type="caution">
    <text evidence="1">The sequence shown here is derived from an EMBL/GenBank/DDBJ whole genome shotgun (WGS) entry which is preliminary data.</text>
</comment>
<evidence type="ECO:0000313" key="2">
    <source>
        <dbReference type="Proteomes" id="UP000256695"/>
    </source>
</evidence>
<gene>
    <name evidence="1" type="ORF">CQA57_05760</name>
</gene>
<sequence>MRFWLLNSFFFLSIASCIDFLGTFGDTYEILEENGQDYIERKMREKDFQKQMLENAQDQIKKATNPMHLLPLCMKDGEKTIDFEEMIQNEARRRQIDLNDPVNKAKIASIFSVFNIHYLILDVNDNRQVAYARENNFKELIVSNGYVYDSRLEDFVEKSFVLPKHMIKDFSLQCVPTALIFDTKTKKLLIKEIDVSKRK</sequence>
<keyword evidence="2" id="KW-1185">Reference proteome</keyword>
<dbReference type="PROSITE" id="PS51257">
    <property type="entry name" value="PROKAR_LIPOPROTEIN"/>
    <property type="match status" value="1"/>
</dbReference>
<protein>
    <submittedName>
        <fullName evidence="1">Uncharacterized protein</fullName>
    </submittedName>
</protein>
<dbReference type="EMBL" id="NXLX01000013">
    <property type="protein sequence ID" value="RDU73031.1"/>
    <property type="molecule type" value="Genomic_DNA"/>
</dbReference>
<dbReference type="RefSeq" id="WP_115579283.1">
    <property type="nucleotide sequence ID" value="NZ_NXLX01000013.1"/>
</dbReference>
<dbReference type="AlphaFoldDB" id="A0A3D8J846"/>
<name>A0A3D8J846_9HELI</name>